<feature type="region of interest" description="Disordered" evidence="1">
    <location>
        <begin position="27"/>
        <end position="52"/>
    </location>
</feature>
<evidence type="ECO:0000313" key="3">
    <source>
        <dbReference type="Proteomes" id="UP001500399"/>
    </source>
</evidence>
<proteinExistence type="predicted"/>
<accession>A0ABN0TBA0</accession>
<reference evidence="2 3" key="1">
    <citation type="journal article" date="2019" name="Int. J. Syst. Evol. Microbiol.">
        <title>The Global Catalogue of Microorganisms (GCM) 10K type strain sequencing project: providing services to taxonomists for standard genome sequencing and annotation.</title>
        <authorList>
            <consortium name="The Broad Institute Genomics Platform"/>
            <consortium name="The Broad Institute Genome Sequencing Center for Infectious Disease"/>
            <person name="Wu L."/>
            <person name="Ma J."/>
        </authorList>
    </citation>
    <scope>NUCLEOTIDE SEQUENCE [LARGE SCALE GENOMIC DNA]</scope>
    <source>
        <strain evidence="2 3">JCM 8542</strain>
    </source>
</reference>
<name>A0ABN0TBA0_9FIRM</name>
<organism evidence="2 3">
    <name type="scientific">Selenomonas dianae</name>
    <dbReference type="NCBI Taxonomy" id="135079"/>
    <lineage>
        <taxon>Bacteria</taxon>
        <taxon>Bacillati</taxon>
        <taxon>Bacillota</taxon>
        <taxon>Negativicutes</taxon>
        <taxon>Selenomonadales</taxon>
        <taxon>Selenomonadaceae</taxon>
        <taxon>Selenomonas</taxon>
    </lineage>
</organism>
<gene>
    <name evidence="2" type="ORF">GCM10008919_20540</name>
</gene>
<evidence type="ECO:0000256" key="1">
    <source>
        <dbReference type="SAM" id="MobiDB-lite"/>
    </source>
</evidence>
<keyword evidence="3" id="KW-1185">Reference proteome</keyword>
<evidence type="ECO:0000313" key="2">
    <source>
        <dbReference type="EMBL" id="GAA0217239.1"/>
    </source>
</evidence>
<protein>
    <submittedName>
        <fullName evidence="2">Uncharacterized protein</fullName>
    </submittedName>
</protein>
<dbReference type="EMBL" id="BAAACR010000014">
    <property type="protein sequence ID" value="GAA0217239.1"/>
    <property type="molecule type" value="Genomic_DNA"/>
</dbReference>
<dbReference type="Proteomes" id="UP001500399">
    <property type="component" value="Unassembled WGS sequence"/>
</dbReference>
<feature type="compositionally biased region" description="Basic and acidic residues" evidence="1">
    <location>
        <begin position="28"/>
        <end position="52"/>
    </location>
</feature>
<sequence length="52" mass="6012">MGWIADAQDDFLRCEEEERVIAVAMASDDDKAAEESDKQMRQNIHEWSTEIP</sequence>
<comment type="caution">
    <text evidence="2">The sequence shown here is derived from an EMBL/GenBank/DDBJ whole genome shotgun (WGS) entry which is preliminary data.</text>
</comment>